<comment type="caution">
    <text evidence="2">The sequence shown here is derived from an EMBL/GenBank/DDBJ whole genome shotgun (WGS) entry which is preliminary data.</text>
</comment>
<accession>A0ABS8SM80</accession>
<gene>
    <name evidence="2" type="ORF">HAX54_042544</name>
</gene>
<organism evidence="2 3">
    <name type="scientific">Datura stramonium</name>
    <name type="common">Jimsonweed</name>
    <name type="synonym">Common thornapple</name>
    <dbReference type="NCBI Taxonomy" id="4076"/>
    <lineage>
        <taxon>Eukaryota</taxon>
        <taxon>Viridiplantae</taxon>
        <taxon>Streptophyta</taxon>
        <taxon>Embryophyta</taxon>
        <taxon>Tracheophyta</taxon>
        <taxon>Spermatophyta</taxon>
        <taxon>Magnoliopsida</taxon>
        <taxon>eudicotyledons</taxon>
        <taxon>Gunneridae</taxon>
        <taxon>Pentapetalae</taxon>
        <taxon>asterids</taxon>
        <taxon>lamiids</taxon>
        <taxon>Solanales</taxon>
        <taxon>Solanaceae</taxon>
        <taxon>Solanoideae</taxon>
        <taxon>Datureae</taxon>
        <taxon>Datura</taxon>
    </lineage>
</organism>
<name>A0ABS8SM80_DATST</name>
<feature type="compositionally biased region" description="Basic residues" evidence="1">
    <location>
        <begin position="52"/>
        <end position="63"/>
    </location>
</feature>
<evidence type="ECO:0000256" key="1">
    <source>
        <dbReference type="SAM" id="MobiDB-lite"/>
    </source>
</evidence>
<protein>
    <submittedName>
        <fullName evidence="2">Uncharacterized protein</fullName>
    </submittedName>
</protein>
<feature type="region of interest" description="Disordered" evidence="1">
    <location>
        <begin position="46"/>
        <end position="69"/>
    </location>
</feature>
<reference evidence="2 3" key="1">
    <citation type="journal article" date="2021" name="BMC Genomics">
        <title>Datura genome reveals duplications of psychoactive alkaloid biosynthetic genes and high mutation rate following tissue culture.</title>
        <authorList>
            <person name="Rajewski A."/>
            <person name="Carter-House D."/>
            <person name="Stajich J."/>
            <person name="Litt A."/>
        </authorList>
    </citation>
    <scope>NUCLEOTIDE SEQUENCE [LARGE SCALE GENOMIC DNA]</scope>
    <source>
        <strain evidence="2">AR-01</strain>
    </source>
</reference>
<dbReference type="Proteomes" id="UP000823775">
    <property type="component" value="Unassembled WGS sequence"/>
</dbReference>
<keyword evidence="3" id="KW-1185">Reference proteome</keyword>
<evidence type="ECO:0000313" key="3">
    <source>
        <dbReference type="Proteomes" id="UP000823775"/>
    </source>
</evidence>
<dbReference type="EMBL" id="JACEIK010000628">
    <property type="protein sequence ID" value="MCD7459987.1"/>
    <property type="molecule type" value="Genomic_DNA"/>
</dbReference>
<feature type="non-terminal residue" evidence="2">
    <location>
        <position position="69"/>
    </location>
</feature>
<proteinExistence type="predicted"/>
<sequence>MENVDAPLEIPCEEEVDQGTEIANAKTSSPILEGVTTMDDTSWETIIAKPSPPKRPRIRGALRRQVERK</sequence>
<evidence type="ECO:0000313" key="2">
    <source>
        <dbReference type="EMBL" id="MCD7459987.1"/>
    </source>
</evidence>